<feature type="coiled-coil region" evidence="1">
    <location>
        <begin position="447"/>
        <end position="474"/>
    </location>
</feature>
<feature type="compositionally biased region" description="Basic and acidic residues" evidence="2">
    <location>
        <begin position="1661"/>
        <end position="1679"/>
    </location>
</feature>
<organism evidence="4 5">
    <name type="scientific">Nostoc commune NIES-4072</name>
    <dbReference type="NCBI Taxonomy" id="2005467"/>
    <lineage>
        <taxon>Bacteria</taxon>
        <taxon>Bacillati</taxon>
        <taxon>Cyanobacteriota</taxon>
        <taxon>Cyanophyceae</taxon>
        <taxon>Nostocales</taxon>
        <taxon>Nostocaceae</taxon>
        <taxon>Nostoc</taxon>
    </lineage>
</organism>
<name>A0A2R5FUW3_NOSCO</name>
<proteinExistence type="predicted"/>
<evidence type="ECO:0000259" key="3">
    <source>
        <dbReference type="Pfam" id="PF20155"/>
    </source>
</evidence>
<dbReference type="EMBL" id="BDUD01000001">
    <property type="protein sequence ID" value="GBG19474.1"/>
    <property type="molecule type" value="Genomic_DNA"/>
</dbReference>
<gene>
    <name evidence="4" type="ORF">NIES4072_31420</name>
</gene>
<protein>
    <recommendedName>
        <fullName evidence="3">Tape measure protein N-terminal domain-containing protein</fullName>
    </recommendedName>
</protein>
<keyword evidence="1" id="KW-0175">Coiled coil</keyword>
<dbReference type="Proteomes" id="UP000245124">
    <property type="component" value="Unassembled WGS sequence"/>
</dbReference>
<feature type="coiled-coil region" evidence="1">
    <location>
        <begin position="2267"/>
        <end position="2316"/>
    </location>
</feature>
<dbReference type="NCBIfam" id="TIGR02675">
    <property type="entry name" value="tape_meas_nterm"/>
    <property type="match status" value="1"/>
</dbReference>
<evidence type="ECO:0000313" key="4">
    <source>
        <dbReference type="EMBL" id="GBG19474.1"/>
    </source>
</evidence>
<dbReference type="RefSeq" id="WP_109009270.1">
    <property type="nucleotide sequence ID" value="NZ_BDUD01000001.1"/>
</dbReference>
<feature type="coiled-coil region" evidence="1">
    <location>
        <begin position="2389"/>
        <end position="2487"/>
    </location>
</feature>
<evidence type="ECO:0000256" key="1">
    <source>
        <dbReference type="SAM" id="Coils"/>
    </source>
</evidence>
<feature type="region of interest" description="Disordered" evidence="2">
    <location>
        <begin position="2504"/>
        <end position="2527"/>
    </location>
</feature>
<evidence type="ECO:0000256" key="2">
    <source>
        <dbReference type="SAM" id="MobiDB-lite"/>
    </source>
</evidence>
<feature type="coiled-coil region" evidence="1">
    <location>
        <begin position="1038"/>
        <end position="1072"/>
    </location>
</feature>
<accession>A0A2R5FUW3</accession>
<sequence length="2697" mass="295099">MGTLGSASIKLNLDRSQFDSDLKKLQATDAGQIAYRIKLDTKDFEQQIKGLRIQQPILIPLEIDTKTFDQQIKKLSTSIDPIKVDLAPNVKDFQEKLRRLSKITPVTVDIKVDEAKVKQQFETIGKYAAEGFTQGFSGVEGAGKSAIDSMVKSVNKQLGIQSPSRVFREIGKYAIAGLIQGLDSVDESKLKGVTNKIEGFFKKSKIKINVDVNSGDFNPLKNISGAEASEKITSAIEEGFKKSRPKPPSTFSKIFSGIGDTLLAPLKGITIGAFEGVGLQLSKQLGTGLGRGIESQLAPIIGSFDLLGEKLVTSAIPKLGNTVGGKIASAILKSPPLQKLKQDLAGQITSIVGESEQLIASTAGKQQNRQRQQQLQKLSQQELGIELQTAIANAPQRQQQAQKIKQEILPQYQQEVKSKSSQLSSLQADRELLTNVGTETEEIKQAVEEIDLQIAQASSALVEAKKAEQFLQQQIAGLLGETSGAVGKLRMAGADTRKVDETEFALKESSVRANGIVTRLDGNIKIQQENIKEARTRLKAYKQEEARLKAEAIAALQSGDDAGAKNSLLESKKAGLRANSASQEISAYKTNISENLKIKQESAGEFIQERKRLKDSLEQERTALAQRLLDAPQEVQARTTRVKAKPRNVAAKQTTQVEDLVKQPAIAVTPALQIFQDVLAQFQQLAGVKIPANKIPQLVRGPEKAGFTGKYNSVDNAVTLPSSRYDELSKGIISPDVIKTLVHELRHAMQTGFGQRTISQSGNPEFQLIKGTPQEQQQLGSKIQASADFFKKGALGATSGDVEVVKSLEEDAYVFAERYFEQVFKSIQQGLQSGVKSGDVPTEAELLKQVQTAQATITANLKQSFKGPARDRKVTNQELAGSTLTNIDQQIALVSEQLKRTDLSSETRKKLGQFKGTIERQYRTYSPAIRQLQNSQLPTSKAVATDKQGVSGFELFAVEDPEIEKELTRLKSVISRRKKIATGIANPDKEIKRMNQLIKKLESFMPQFDEYQNQLLRELAQKLESQSIGVDDALKQMRSLARIAEKQAQKNLKELQKNAGRSTLRAEAALKQVEQNTNTKVSEIEAGIGFDEALGQRKTRRVLRKIQRGYGGNIDAPTIETEAPRVEKDLPKLPQQSFFKGLGKEFRLARLSALTKQAEYLGQQAQVLLADVDAQIALGKATEKEAQLIQKQIQQNERRLNAVLNQIKRAQSGKDPKLTSGDLQRLSGKAEDLTGRIDADKQRLAGIQLNIKNGKELEPVAKNLRAGIAGGSEASKQQNIKELERQNALIRENLKLLGEDPPARNPFDVILGGADKFRQMLPNVFTLLKGIFAFQVSNFLQGFFTNLATDAFKAFVELDRLKTALNFASGGTAGGAQNLAFVRKTVDDLKVPLKASAEGFTSLAASARNSALEGKGTREIFLGISQASTVLSLSAEDTQGTILALSQMISKGKVSSEELRQQLGERLPGAMGIAARAMGLTEVEFTRLLDTGQILSQDFLPKFAKQLQAEFGDAAKDASGNAQSAIFGVQNAFLSLQQGIGEGVAPAATAGLNGLSVILKGVASVAKELGFILLSVTVTLSVKMVGALQAVIAQLIATKLATGTLSGGMQALGQTINNSFSVKLTAGIFAVLEVINLLNQAVNTELVQSFSKAADAARRAAEESKKAFEKPKPGQENKGTEPVATSGVGRFIDSGIGFLNRDLGPIPGGIFGKKIKTYGQYERDNTANSIEQQGLSNTEALAEGRYRLTEFKTGTGEGGKLRGIDAQLKAAEEQRAILQAQIKRDFVDKGQAVPVESKRQLDSQNLKITALNDQRSDAAKPLTLELNRTTQKINSIKSQLEQLNNPDNIAALGGEAAADKQRQNLKLQLEPLKQFKAEMETALGSLRIDPILAFTQSLRKLNLALAEGQEKNKEKLSGQKLANSTEAIAGFSSNKLAGRKLTFLNANDEYNAAVADEKNYAIQDKAYNESVNRPEFQSTLKRLGVSPDASIAKIDDVLKNTTDEADKGILEKLKSGRESKVKFAEAKQTTVDSFAKLQQTIQDTSLYLLDDSAANSRARIQKDENDKISFLKGAQAVRLISEEMVNEKIARIQLSSSQSQKKNIVDQLTTLRAYHNEGKVSAEEFAKRQRDLSTELTATERQEAENRLAVQQAVQARRLKDIEFANKKAESAIALSSMNATAKNKEKLLASGLTPQAQDQFALSQNQIDQKAAGDRIVLVKNRIAQNKQLYKDGLRDAREFASEQYSLNVELASANRELIDLKITGEEKYRETVEHSIQRIMQAEENRFKKQTSQLDESKTKLDLYNQSLERTNRLEQSRQSLSKALSDAALVPAENQKTDTDDAQSLVDKLKDPNVKRRTKRAIREQLRGMDYQVNSNTKPEEIELQIKEKRIEAEKVIANIKQMALEKEQEFQRKSLENDLKRQKIAAQIALYEAQSAQLSAQKAKNEAEGALKIAISKKDPLAIETAQTNLDIANKQIDLSNQRVDSALSYLNDQPEIAANSTAEQKATQGAQTESLKYGEKRRERQSALDLVEAGEKARRPISLSSAEAKVESTNPQMALPQKIDINQMPKLELKPGESIFDAYQRQREGMKLPTQGAELPSNKADIPPMDKTAANLNSATIQPRESAGGNQFVEALKMANQGIEQRLDALNSAIMTLANTPRSLSISSPNPIDDAADFMNRIGRGQVMAAGV</sequence>
<evidence type="ECO:0000313" key="5">
    <source>
        <dbReference type="Proteomes" id="UP000245124"/>
    </source>
</evidence>
<feature type="compositionally biased region" description="Polar residues" evidence="2">
    <location>
        <begin position="2504"/>
        <end position="2519"/>
    </location>
</feature>
<dbReference type="OrthoDB" id="499413at2"/>
<feature type="domain" description="Tape measure protein N-terminal" evidence="3">
    <location>
        <begin position="1351"/>
        <end position="1540"/>
    </location>
</feature>
<dbReference type="Pfam" id="PF20155">
    <property type="entry name" value="TMP_3"/>
    <property type="match status" value="1"/>
</dbReference>
<comment type="caution">
    <text evidence="4">The sequence shown here is derived from an EMBL/GenBank/DDBJ whole genome shotgun (WGS) entry which is preliminary data.</text>
</comment>
<dbReference type="InterPro" id="IPR013491">
    <property type="entry name" value="Tape_meas_N"/>
</dbReference>
<feature type="coiled-coil region" evidence="1">
    <location>
        <begin position="1186"/>
        <end position="1243"/>
    </location>
</feature>
<feature type="coiled-coil region" evidence="1">
    <location>
        <begin position="517"/>
        <end position="551"/>
    </location>
</feature>
<reference evidence="4 5" key="1">
    <citation type="submission" date="2017-06" db="EMBL/GenBank/DDBJ databases">
        <title>Genome sequencing of cyanobaciteial culture collection at National Institute for Environmental Studies (NIES).</title>
        <authorList>
            <person name="Hirose Y."/>
            <person name="Shimura Y."/>
            <person name="Fujisawa T."/>
            <person name="Nakamura Y."/>
            <person name="Kawachi M."/>
        </authorList>
    </citation>
    <scope>NUCLEOTIDE SEQUENCE [LARGE SCALE GENOMIC DNA]</scope>
    <source>
        <strain evidence="4 5">NIES-4072</strain>
    </source>
</reference>
<feature type="coiled-coil region" evidence="1">
    <location>
        <begin position="1273"/>
        <end position="1300"/>
    </location>
</feature>
<feature type="region of interest" description="Disordered" evidence="2">
    <location>
        <begin position="1661"/>
        <end position="1686"/>
    </location>
</feature>
<keyword evidence="5" id="KW-1185">Reference proteome</keyword>